<evidence type="ECO:0000256" key="7">
    <source>
        <dbReference type="ARBA" id="ARBA00023136"/>
    </source>
</evidence>
<geneLocation type="plasmid" evidence="10">
    <name>pmm593</name>
</geneLocation>
<comment type="subcellular location">
    <subcellularLocation>
        <location evidence="1">Cell membrane</location>
        <topology evidence="1">Peripheral membrane protein</topology>
    </subcellularLocation>
</comment>
<dbReference type="PROSITE" id="PS50893">
    <property type="entry name" value="ABC_TRANSPORTER_2"/>
    <property type="match status" value="1"/>
</dbReference>
<dbReference type="EMBL" id="CP020331">
    <property type="protein sequence ID" value="AQZ54126.1"/>
    <property type="molecule type" value="Genomic_DNA"/>
</dbReference>
<dbReference type="KEGG" id="mmed:Mame_04834"/>
<dbReference type="AlphaFoldDB" id="A0A1U9Z8Z3"/>
<dbReference type="InterPro" id="IPR017871">
    <property type="entry name" value="ABC_transporter-like_CS"/>
</dbReference>
<dbReference type="InterPro" id="IPR030679">
    <property type="entry name" value="ABC_ATPase_HisP-typ"/>
</dbReference>
<reference evidence="9 10" key="1">
    <citation type="submission" date="2017-03" db="EMBL/GenBank/DDBJ databases">
        <title>Foreign affairs: Plasmid Transfer between Roseobacters and Rhizobia.</title>
        <authorList>
            <person name="Bartling P."/>
            <person name="Bunk B."/>
            <person name="Overmann J."/>
            <person name="Brinkmann H."/>
            <person name="Petersen J."/>
        </authorList>
    </citation>
    <scope>NUCLEOTIDE SEQUENCE [LARGE SCALE GENOMIC DNA]</scope>
    <source>
        <strain evidence="9 10">MACL11</strain>
        <plasmid evidence="10">Plasmid pmm593</plasmid>
    </source>
</reference>
<dbReference type="PROSITE" id="PS00211">
    <property type="entry name" value="ABC_TRANSPORTER_1"/>
    <property type="match status" value="1"/>
</dbReference>
<evidence type="ECO:0000256" key="4">
    <source>
        <dbReference type="ARBA" id="ARBA00022475"/>
    </source>
</evidence>
<dbReference type="InterPro" id="IPR003439">
    <property type="entry name" value="ABC_transporter-like_ATP-bd"/>
</dbReference>
<name>A0A1U9Z8Z3_9HYPH</name>
<keyword evidence="5" id="KW-0547">Nucleotide-binding</keyword>
<evidence type="ECO:0000313" key="10">
    <source>
        <dbReference type="Proteomes" id="UP000191135"/>
    </source>
</evidence>
<dbReference type="SMART" id="SM00382">
    <property type="entry name" value="AAA"/>
    <property type="match status" value="1"/>
</dbReference>
<evidence type="ECO:0000256" key="1">
    <source>
        <dbReference type="ARBA" id="ARBA00004202"/>
    </source>
</evidence>
<proteinExistence type="inferred from homology"/>
<dbReference type="CDD" id="cd03262">
    <property type="entry name" value="ABC_HisP_GlnQ"/>
    <property type="match status" value="1"/>
</dbReference>
<evidence type="ECO:0000256" key="5">
    <source>
        <dbReference type="ARBA" id="ARBA00022741"/>
    </source>
</evidence>
<evidence type="ECO:0000256" key="6">
    <source>
        <dbReference type="ARBA" id="ARBA00022840"/>
    </source>
</evidence>
<dbReference type="GO" id="GO:0005886">
    <property type="term" value="C:plasma membrane"/>
    <property type="evidence" value="ECO:0007669"/>
    <property type="project" value="UniProtKB-SubCell"/>
</dbReference>
<accession>A0A1U9Z8Z3</accession>
<dbReference type="eggNOG" id="COG1126">
    <property type="taxonomic scope" value="Bacteria"/>
</dbReference>
<evidence type="ECO:0000259" key="8">
    <source>
        <dbReference type="PROSITE" id="PS50893"/>
    </source>
</evidence>
<dbReference type="InterPro" id="IPR050086">
    <property type="entry name" value="MetN_ABC_transporter-like"/>
</dbReference>
<dbReference type="PIRSF" id="PIRSF039085">
    <property type="entry name" value="ABC_ATPase_HisP"/>
    <property type="match status" value="1"/>
</dbReference>
<feature type="domain" description="ABC transporter" evidence="8">
    <location>
        <begin position="14"/>
        <end position="254"/>
    </location>
</feature>
<protein>
    <submittedName>
        <fullName evidence="9">Arginine transport ATP-binding protein ArtM</fullName>
    </submittedName>
</protein>
<dbReference type="Proteomes" id="UP000191135">
    <property type="component" value="Plasmid pMM593"/>
</dbReference>
<keyword evidence="9" id="KW-0614">Plasmid</keyword>
<dbReference type="GO" id="GO:0016887">
    <property type="term" value="F:ATP hydrolysis activity"/>
    <property type="evidence" value="ECO:0007669"/>
    <property type="project" value="InterPro"/>
</dbReference>
<dbReference type="Pfam" id="PF00005">
    <property type="entry name" value="ABC_tran"/>
    <property type="match status" value="1"/>
</dbReference>
<dbReference type="SUPFAM" id="SSF52540">
    <property type="entry name" value="P-loop containing nucleoside triphosphate hydrolases"/>
    <property type="match status" value="1"/>
</dbReference>
<dbReference type="InterPro" id="IPR003593">
    <property type="entry name" value="AAA+_ATPase"/>
</dbReference>
<dbReference type="PANTHER" id="PTHR43166">
    <property type="entry name" value="AMINO ACID IMPORT ATP-BINDING PROTEIN"/>
    <property type="match status" value="1"/>
</dbReference>
<evidence type="ECO:0000256" key="3">
    <source>
        <dbReference type="ARBA" id="ARBA00022448"/>
    </source>
</evidence>
<keyword evidence="7" id="KW-0472">Membrane</keyword>
<dbReference type="GO" id="GO:0015424">
    <property type="term" value="F:ABC-type amino acid transporter activity"/>
    <property type="evidence" value="ECO:0007669"/>
    <property type="project" value="InterPro"/>
</dbReference>
<organism evidence="9 10">
    <name type="scientific">Martelella mediterranea DSM 17316</name>
    <dbReference type="NCBI Taxonomy" id="1122214"/>
    <lineage>
        <taxon>Bacteria</taxon>
        <taxon>Pseudomonadati</taxon>
        <taxon>Pseudomonadota</taxon>
        <taxon>Alphaproteobacteria</taxon>
        <taxon>Hyphomicrobiales</taxon>
        <taxon>Aurantimonadaceae</taxon>
        <taxon>Martelella</taxon>
    </lineage>
</organism>
<keyword evidence="6 9" id="KW-0067">ATP-binding</keyword>
<sequence>MNMTQQSQTGAPVLEAAGLQKSYGIHEVLKGIDLTLTRGEVVALIGPSGSGKSTFIRCLNVMETPTGGTIRFRGRDVGTSFRDAGDKIGIGTLRRHVGMVFQHFNLFPHKTVLENVIEGPVIVCRKPKKEAIAHAMELLGQVGLAEKHAAYPNHLSGGQKQRVAIARALAMEPEVLLLDEVTSALDPELVGEVLAVIRKLAEDGMTMAIVTHEMAFAADVSSRVLFLDQGVIAETGSPDQVILNPQNPRLQAFVSRFRG</sequence>
<dbReference type="FunFam" id="3.40.50.300:FF:000020">
    <property type="entry name" value="Amino acid ABC transporter ATP-binding component"/>
    <property type="match status" value="1"/>
</dbReference>
<keyword evidence="10" id="KW-1185">Reference proteome</keyword>
<dbReference type="RefSeq" id="WP_018066809.1">
    <property type="nucleotide sequence ID" value="NZ_CP020331.1"/>
</dbReference>
<dbReference type="PANTHER" id="PTHR43166:SF35">
    <property type="entry name" value="L-CYSTINE IMPORT ATP-BINDING PROTEIN TCYN"/>
    <property type="match status" value="1"/>
</dbReference>
<comment type="similarity">
    <text evidence="2">Belongs to the ABC transporter superfamily.</text>
</comment>
<evidence type="ECO:0000313" key="9">
    <source>
        <dbReference type="EMBL" id="AQZ54126.1"/>
    </source>
</evidence>
<keyword evidence="4" id="KW-1003">Cell membrane</keyword>
<dbReference type="GO" id="GO:0005524">
    <property type="term" value="F:ATP binding"/>
    <property type="evidence" value="ECO:0007669"/>
    <property type="project" value="UniProtKB-KW"/>
</dbReference>
<keyword evidence="3" id="KW-0813">Transport</keyword>
<dbReference type="InterPro" id="IPR027417">
    <property type="entry name" value="P-loop_NTPase"/>
</dbReference>
<evidence type="ECO:0000256" key="2">
    <source>
        <dbReference type="ARBA" id="ARBA00005417"/>
    </source>
</evidence>
<dbReference type="Gene3D" id="3.40.50.300">
    <property type="entry name" value="P-loop containing nucleotide triphosphate hydrolases"/>
    <property type="match status" value="1"/>
</dbReference>
<gene>
    <name evidence="9" type="primary">artM</name>
    <name evidence="9" type="ORF">Mame_04834</name>
</gene>